<evidence type="ECO:0000259" key="1">
    <source>
        <dbReference type="PROSITE" id="PS51186"/>
    </source>
</evidence>
<dbReference type="AlphaFoldDB" id="A0AAC9RUR2"/>
<dbReference type="GO" id="GO:0007064">
    <property type="term" value="P:mitotic sister chromatid cohesion"/>
    <property type="evidence" value="ECO:0007669"/>
    <property type="project" value="TreeGrafter"/>
</dbReference>
<dbReference type="EMBL" id="CP020773">
    <property type="protein sequence ID" value="ARJ51335.1"/>
    <property type="molecule type" value="Genomic_DNA"/>
</dbReference>
<dbReference type="GO" id="GO:0008080">
    <property type="term" value="F:N-acetyltransferase activity"/>
    <property type="evidence" value="ECO:0007669"/>
    <property type="project" value="TreeGrafter"/>
</dbReference>
<dbReference type="Pfam" id="PF13420">
    <property type="entry name" value="Acetyltransf_4"/>
    <property type="match status" value="1"/>
</dbReference>
<dbReference type="CDD" id="cd04301">
    <property type="entry name" value="NAT_SF"/>
    <property type="match status" value="1"/>
</dbReference>
<accession>A0AAC9RUR2</accession>
<dbReference type="Gene3D" id="3.40.630.30">
    <property type="match status" value="1"/>
</dbReference>
<keyword evidence="3" id="KW-1185">Reference proteome</keyword>
<name>A0AAC9RUR2_9STAP</name>
<dbReference type="PANTHER" id="PTHR42919:SF20">
    <property type="entry name" value="GCN5-RELATED N-ACETYLTRANSFERASE 10, CHLOROPLASTIC"/>
    <property type="match status" value="1"/>
</dbReference>
<evidence type="ECO:0000313" key="2">
    <source>
        <dbReference type="EMBL" id="ARJ51335.1"/>
    </source>
</evidence>
<dbReference type="PANTHER" id="PTHR42919">
    <property type="entry name" value="N-ALPHA-ACETYLTRANSFERASE"/>
    <property type="match status" value="1"/>
</dbReference>
<dbReference type="InterPro" id="IPR051556">
    <property type="entry name" value="N-term/lysine_N-AcTrnsfr"/>
</dbReference>
<reference evidence="2 3" key="1">
    <citation type="submission" date="2017-04" db="EMBL/GenBank/DDBJ databases">
        <authorList>
            <person name="Veseli I.A."/>
            <person name="Tang C."/>
            <person name="Pombert J.-F."/>
        </authorList>
    </citation>
    <scope>NUCLEOTIDE SEQUENCE [LARGE SCALE GENOMIC DNA]</scope>
    <source>
        <strain evidence="2 3">ATCC 700373</strain>
    </source>
</reference>
<dbReference type="InterPro" id="IPR000182">
    <property type="entry name" value="GNAT_dom"/>
</dbReference>
<dbReference type="RefSeq" id="WP_085237807.1">
    <property type="nucleotide sequence ID" value="NZ_CP020773.1"/>
</dbReference>
<dbReference type="InterPro" id="IPR016181">
    <property type="entry name" value="Acyl_CoA_acyltransferase"/>
</dbReference>
<dbReference type="KEGG" id="slz:B5P37_08440"/>
<proteinExistence type="predicted"/>
<dbReference type="SUPFAM" id="SSF55729">
    <property type="entry name" value="Acyl-CoA N-acyltransferases (Nat)"/>
    <property type="match status" value="1"/>
</dbReference>
<protein>
    <submittedName>
        <fullName evidence="2">GNAT family N-acetyltransferase</fullName>
    </submittedName>
</protein>
<sequence>MIKVLTHEDSNQFKQLISTAHEEKTSPYFDKVYALPTHTLENSDQLLHPDSQNQVVILGAFHHDALIGFIQLNFNLEITKRHKALLKSLYVAPPYRHEDIAQQLVETLISFARDKGIEHIVLSVASNNIAAKNFFNQLGFEFLAIEAHARKIDDRYIEDHWFIYYT</sequence>
<gene>
    <name evidence="2" type="ORF">B5P37_08440</name>
</gene>
<organism evidence="2 3">
    <name type="scientific">Staphylococcus lutrae</name>
    <dbReference type="NCBI Taxonomy" id="155085"/>
    <lineage>
        <taxon>Bacteria</taxon>
        <taxon>Bacillati</taxon>
        <taxon>Bacillota</taxon>
        <taxon>Bacilli</taxon>
        <taxon>Bacillales</taxon>
        <taxon>Staphylococcaceae</taxon>
        <taxon>Staphylococcus</taxon>
    </lineage>
</organism>
<feature type="domain" description="N-acetyltransferase" evidence="1">
    <location>
        <begin position="1"/>
        <end position="166"/>
    </location>
</feature>
<evidence type="ECO:0000313" key="3">
    <source>
        <dbReference type="Proteomes" id="UP000242864"/>
    </source>
</evidence>
<dbReference type="PROSITE" id="PS51186">
    <property type="entry name" value="GNAT"/>
    <property type="match status" value="1"/>
</dbReference>
<dbReference type="Proteomes" id="UP000242864">
    <property type="component" value="Chromosome"/>
</dbReference>
<dbReference type="GO" id="GO:0031415">
    <property type="term" value="C:NatA complex"/>
    <property type="evidence" value="ECO:0007669"/>
    <property type="project" value="TreeGrafter"/>
</dbReference>